<dbReference type="InterPro" id="IPR009560">
    <property type="entry name" value="DUF1176"/>
</dbReference>
<gene>
    <name evidence="2" type="ORF">EMQ25_04245</name>
</gene>
<sequence length="212" mass="23383">MTKITRLFPLGLASGLCVILALPALGQEENAGEAEIARAAFEAAYAEECSWSLGGSPDMAEPERFEFSYRYEFDDAEMPDRSYRLYRFFCSQGAYNQNHVYFAAEDDTGIVPVQFAVPAFDVVYEDDDERDGAVEAITVTGFHAQATLTNSEIDEGAGTITSYGLWRGLGDAFSSGTWVFAEGRFVLVRFEVDASYDGEVTPETLVDYTGLR</sequence>
<dbReference type="RefSeq" id="WP_127187281.1">
    <property type="nucleotide sequence ID" value="NZ_RZNJ01000001.1"/>
</dbReference>
<name>A0A433XM52_9HYPH</name>
<dbReference type="Proteomes" id="UP000281547">
    <property type="component" value="Unassembled WGS sequence"/>
</dbReference>
<evidence type="ECO:0000313" key="3">
    <source>
        <dbReference type="Proteomes" id="UP000281547"/>
    </source>
</evidence>
<proteinExistence type="predicted"/>
<reference evidence="2 3" key="1">
    <citation type="journal article" date="2016" name="Int. J. Syst. Evol. Microbiol.">
        <title>Arsenicitalea aurantiaca gen. nov., sp. nov., a new member of the family Hyphomicrobiaceae, isolated from high-arsenic sediment.</title>
        <authorList>
            <person name="Mu Y."/>
            <person name="Zhou L."/>
            <person name="Zeng X.C."/>
            <person name="Liu L."/>
            <person name="Pan Y."/>
            <person name="Chen X."/>
            <person name="Wang J."/>
            <person name="Li S."/>
            <person name="Li W.J."/>
            <person name="Wang Y."/>
        </authorList>
    </citation>
    <scope>NUCLEOTIDE SEQUENCE [LARGE SCALE GENOMIC DNA]</scope>
    <source>
        <strain evidence="2 3">42-50</strain>
    </source>
</reference>
<dbReference type="AlphaFoldDB" id="A0A433XM52"/>
<dbReference type="OrthoDB" id="7863791at2"/>
<keyword evidence="3" id="KW-1185">Reference proteome</keyword>
<protein>
    <submittedName>
        <fullName evidence="2">DUF1176 domain-containing protein</fullName>
    </submittedName>
</protein>
<dbReference type="Pfam" id="PF06674">
    <property type="entry name" value="DUF1176"/>
    <property type="match status" value="1"/>
</dbReference>
<keyword evidence="1" id="KW-0732">Signal</keyword>
<accession>A0A433XM52</accession>
<evidence type="ECO:0000313" key="2">
    <source>
        <dbReference type="EMBL" id="RUT35162.1"/>
    </source>
</evidence>
<dbReference type="EMBL" id="RZNJ01000001">
    <property type="protein sequence ID" value="RUT35162.1"/>
    <property type="molecule type" value="Genomic_DNA"/>
</dbReference>
<evidence type="ECO:0000256" key="1">
    <source>
        <dbReference type="SAM" id="SignalP"/>
    </source>
</evidence>
<feature type="chain" id="PRO_5019493806" evidence="1">
    <location>
        <begin position="27"/>
        <end position="212"/>
    </location>
</feature>
<organism evidence="2 3">
    <name type="scientific">Arsenicitalea aurantiaca</name>
    <dbReference type="NCBI Taxonomy" id="1783274"/>
    <lineage>
        <taxon>Bacteria</taxon>
        <taxon>Pseudomonadati</taxon>
        <taxon>Pseudomonadota</taxon>
        <taxon>Alphaproteobacteria</taxon>
        <taxon>Hyphomicrobiales</taxon>
        <taxon>Devosiaceae</taxon>
        <taxon>Arsenicitalea</taxon>
    </lineage>
</organism>
<feature type="signal peptide" evidence="1">
    <location>
        <begin position="1"/>
        <end position="26"/>
    </location>
</feature>
<comment type="caution">
    <text evidence="2">The sequence shown here is derived from an EMBL/GenBank/DDBJ whole genome shotgun (WGS) entry which is preliminary data.</text>
</comment>